<dbReference type="Proteomes" id="UP000321606">
    <property type="component" value="Chromosome"/>
</dbReference>
<dbReference type="STRING" id="714315.GCA_000516535_01594"/>
<dbReference type="RefSeq" id="WP_026737883.1">
    <property type="nucleotide sequence ID" value="NZ_AP019822.1"/>
</dbReference>
<comment type="function">
    <text evidence="7">Key enzyme in folate metabolism. Catalyzes an essential reaction for de novo glycine and purine synthesis, and for DNA precursor synthesis.</text>
</comment>
<dbReference type="GO" id="GO:0004146">
    <property type="term" value="F:dihydrofolate reductase activity"/>
    <property type="evidence" value="ECO:0007669"/>
    <property type="project" value="UniProtKB-EC"/>
</dbReference>
<proteinExistence type="inferred from homology"/>
<keyword evidence="4 7" id="KW-0554">One-carbon metabolism</keyword>
<keyword evidence="5 7" id="KW-0521">NADP</keyword>
<evidence type="ECO:0000259" key="8">
    <source>
        <dbReference type="PROSITE" id="PS51330"/>
    </source>
</evidence>
<dbReference type="PANTHER" id="PTHR48069:SF3">
    <property type="entry name" value="DIHYDROFOLATE REDUCTASE"/>
    <property type="match status" value="1"/>
</dbReference>
<dbReference type="GO" id="GO:0005829">
    <property type="term" value="C:cytosol"/>
    <property type="evidence" value="ECO:0007669"/>
    <property type="project" value="TreeGrafter"/>
</dbReference>
<dbReference type="GO" id="GO:0050661">
    <property type="term" value="F:NADP binding"/>
    <property type="evidence" value="ECO:0007669"/>
    <property type="project" value="InterPro"/>
</dbReference>
<evidence type="ECO:0000256" key="5">
    <source>
        <dbReference type="ARBA" id="ARBA00022857"/>
    </source>
</evidence>
<evidence type="ECO:0000256" key="3">
    <source>
        <dbReference type="ARBA" id="ARBA00012856"/>
    </source>
</evidence>
<evidence type="ECO:0000256" key="6">
    <source>
        <dbReference type="ARBA" id="ARBA00023002"/>
    </source>
</evidence>
<gene>
    <name evidence="9" type="primary">folA</name>
    <name evidence="9" type="ORF">JCM16774_1587</name>
</gene>
<reference evidence="9 10" key="1">
    <citation type="submission" date="2019-07" db="EMBL/GenBank/DDBJ databases">
        <title>Complete Genome Sequence of Leptotrichia goodfellowii Strain JCM 16774.</title>
        <authorList>
            <person name="Watanabe S."/>
            <person name="Cui L."/>
        </authorList>
    </citation>
    <scope>NUCLEOTIDE SEQUENCE [LARGE SCALE GENOMIC DNA]</scope>
    <source>
        <strain evidence="9 10">JCM16774</strain>
    </source>
</reference>
<dbReference type="InterPro" id="IPR001796">
    <property type="entry name" value="DHFR_dom"/>
</dbReference>
<dbReference type="InterPro" id="IPR012259">
    <property type="entry name" value="DHFR"/>
</dbReference>
<dbReference type="EMBL" id="AP019822">
    <property type="protein sequence ID" value="BBM36643.1"/>
    <property type="molecule type" value="Genomic_DNA"/>
</dbReference>
<dbReference type="Gene3D" id="3.40.430.10">
    <property type="entry name" value="Dihydrofolate Reductase, subunit A"/>
    <property type="match status" value="1"/>
</dbReference>
<evidence type="ECO:0000313" key="10">
    <source>
        <dbReference type="Proteomes" id="UP000321606"/>
    </source>
</evidence>
<keyword evidence="6 7" id="KW-0560">Oxidoreductase</keyword>
<protein>
    <recommendedName>
        <fullName evidence="3 7">Dihydrofolate reductase</fullName>
        <ecNumber evidence="3 7">1.5.1.3</ecNumber>
    </recommendedName>
</protein>
<dbReference type="AlphaFoldDB" id="A0A510JF39"/>
<dbReference type="PROSITE" id="PS51330">
    <property type="entry name" value="DHFR_2"/>
    <property type="match status" value="1"/>
</dbReference>
<evidence type="ECO:0000256" key="4">
    <source>
        <dbReference type="ARBA" id="ARBA00022563"/>
    </source>
</evidence>
<dbReference type="GO" id="GO:0046452">
    <property type="term" value="P:dihydrofolate metabolic process"/>
    <property type="evidence" value="ECO:0007669"/>
    <property type="project" value="TreeGrafter"/>
</dbReference>
<dbReference type="SUPFAM" id="SSF53597">
    <property type="entry name" value="Dihydrofolate reductase-like"/>
    <property type="match status" value="1"/>
</dbReference>
<evidence type="ECO:0000313" key="9">
    <source>
        <dbReference type="EMBL" id="BBM36643.1"/>
    </source>
</evidence>
<dbReference type="Pfam" id="PF00186">
    <property type="entry name" value="DHFR_1"/>
    <property type="match status" value="1"/>
</dbReference>
<dbReference type="PANTHER" id="PTHR48069">
    <property type="entry name" value="DIHYDROFOLATE REDUCTASE"/>
    <property type="match status" value="1"/>
</dbReference>
<dbReference type="CDD" id="cd00209">
    <property type="entry name" value="DHFR"/>
    <property type="match status" value="1"/>
</dbReference>
<evidence type="ECO:0000256" key="7">
    <source>
        <dbReference type="PIRNR" id="PIRNR000194"/>
    </source>
</evidence>
<dbReference type="PIRSF" id="PIRSF000194">
    <property type="entry name" value="DHFR"/>
    <property type="match status" value="1"/>
</dbReference>
<evidence type="ECO:0000256" key="1">
    <source>
        <dbReference type="ARBA" id="ARBA00004903"/>
    </source>
</evidence>
<dbReference type="GO" id="GO:0046655">
    <property type="term" value="P:folic acid metabolic process"/>
    <property type="evidence" value="ECO:0007669"/>
    <property type="project" value="TreeGrafter"/>
</dbReference>
<dbReference type="EC" id="1.5.1.3" evidence="3 7"/>
<feature type="domain" description="DHFR" evidence="8">
    <location>
        <begin position="1"/>
        <end position="158"/>
    </location>
</feature>
<evidence type="ECO:0000256" key="2">
    <source>
        <dbReference type="ARBA" id="ARBA00009539"/>
    </source>
</evidence>
<dbReference type="GO" id="GO:0006730">
    <property type="term" value="P:one-carbon metabolic process"/>
    <property type="evidence" value="ECO:0007669"/>
    <property type="project" value="UniProtKB-KW"/>
</dbReference>
<dbReference type="KEGG" id="lgo:JCM16774_1587"/>
<accession>A0A510JF39</accession>
<comment type="catalytic activity">
    <reaction evidence="7">
        <text>(6S)-5,6,7,8-tetrahydrofolate + NADP(+) = 7,8-dihydrofolate + NADPH + H(+)</text>
        <dbReference type="Rhea" id="RHEA:15009"/>
        <dbReference type="ChEBI" id="CHEBI:15378"/>
        <dbReference type="ChEBI" id="CHEBI:57451"/>
        <dbReference type="ChEBI" id="CHEBI:57453"/>
        <dbReference type="ChEBI" id="CHEBI:57783"/>
        <dbReference type="ChEBI" id="CHEBI:58349"/>
        <dbReference type="EC" id="1.5.1.3"/>
    </reaction>
</comment>
<dbReference type="OrthoDB" id="9804315at2"/>
<comment type="pathway">
    <text evidence="1 7">Cofactor biosynthesis; tetrahydrofolate biosynthesis; 5,6,7,8-tetrahydrofolate from 7,8-dihydrofolate: step 1/1.</text>
</comment>
<dbReference type="GO" id="GO:0046654">
    <property type="term" value="P:tetrahydrofolate biosynthetic process"/>
    <property type="evidence" value="ECO:0007669"/>
    <property type="project" value="UniProtKB-UniPathway"/>
</dbReference>
<dbReference type="UniPathway" id="UPA00077">
    <property type="reaction ID" value="UER00158"/>
</dbReference>
<organism evidence="9 10">
    <name type="scientific">Pseudoleptotrichia goodfellowii</name>
    <dbReference type="NCBI Taxonomy" id="157692"/>
    <lineage>
        <taxon>Bacteria</taxon>
        <taxon>Fusobacteriati</taxon>
        <taxon>Fusobacteriota</taxon>
        <taxon>Fusobacteriia</taxon>
        <taxon>Fusobacteriales</taxon>
        <taxon>Leptotrichiaceae</taxon>
        <taxon>Pseudoleptotrichia</taxon>
    </lineage>
</organism>
<comment type="similarity">
    <text evidence="2 7">Belongs to the dihydrofolate reductase family.</text>
</comment>
<dbReference type="InterPro" id="IPR024072">
    <property type="entry name" value="DHFR-like_dom_sf"/>
</dbReference>
<name>A0A510JF39_9FUSO</name>
<dbReference type="PRINTS" id="PR00070">
    <property type="entry name" value="DHFR"/>
</dbReference>
<sequence length="158" mass="18899">MFSIIVAMGENREIGKKNKLLWHIPEDLKNFKKITTGKTVIMGRKTFESIGKALPDRRNIVLSRTFGQEEARKYEIEVYDNFDDVIKNFYNVDEEVFIIGGEDVYITALKYVKKLYISYIKFSDKEADAYFPKIDYREWGMREEKQFENWNFSVYERL</sequence>